<dbReference type="AlphaFoldDB" id="A0AA39GDD5"/>
<accession>A0AA39GDD5</accession>
<evidence type="ECO:0000313" key="1">
    <source>
        <dbReference type="EMBL" id="KAK0385267.1"/>
    </source>
</evidence>
<name>A0AA39GDD5_SARSR</name>
<dbReference type="InterPro" id="IPR053008">
    <property type="entry name" value="Phomopsin_biosynth_assoc"/>
</dbReference>
<dbReference type="EMBL" id="JAPDFR010000007">
    <property type="protein sequence ID" value="KAK0385267.1"/>
    <property type="molecule type" value="Genomic_DNA"/>
</dbReference>
<gene>
    <name evidence="1" type="ORF">NLU13_7743</name>
</gene>
<dbReference type="Proteomes" id="UP001175261">
    <property type="component" value="Unassembled WGS sequence"/>
</dbReference>
<dbReference type="PANTHER" id="PTHR35896:SF3">
    <property type="entry name" value="MAJOR FACILITATOR SUPERFAMILY TRANSPORTER"/>
    <property type="match status" value="1"/>
</dbReference>
<keyword evidence="2" id="KW-1185">Reference proteome</keyword>
<reference evidence="1" key="1">
    <citation type="submission" date="2022-10" db="EMBL/GenBank/DDBJ databases">
        <title>Determination and structural analysis of whole genome sequence of Sarocladium strictum F4-1.</title>
        <authorList>
            <person name="Hu L."/>
            <person name="Jiang Y."/>
        </authorList>
    </citation>
    <scope>NUCLEOTIDE SEQUENCE</scope>
    <source>
        <strain evidence="1">F4-1</strain>
    </source>
</reference>
<sequence>MDFKADRRLLANIKSVFQRSHFADGYHRLKVASPAADIGTFDESPKPWLAYRFFQLTTVLLSVSTIVLATLYARNLQSPAKYNTYLKDNRLLTCGESVAEAKGLGCHFDLLAKAWLPEACPRHGLAEFASLDTALMNINTSSADDGNHKTDMNHWRYYSAKHGGREISVDELAAMADHLSEDTRYWTTRREHSVHCAWMLLRLAYAYTNGLRGDHMVRSYEHARHCVHNLLDKSMYAPGQDEVATQGNVVFGTC</sequence>
<comment type="caution">
    <text evidence="1">The sequence shown here is derived from an EMBL/GenBank/DDBJ whole genome shotgun (WGS) entry which is preliminary data.</text>
</comment>
<evidence type="ECO:0000313" key="2">
    <source>
        <dbReference type="Proteomes" id="UP001175261"/>
    </source>
</evidence>
<dbReference type="PANTHER" id="PTHR35896">
    <property type="entry name" value="IG-LIKE DOMAIN-CONTAINING PROTEIN"/>
    <property type="match status" value="1"/>
</dbReference>
<protein>
    <submittedName>
        <fullName evidence="1">Uncharacterized protein</fullName>
    </submittedName>
</protein>
<proteinExistence type="predicted"/>
<organism evidence="1 2">
    <name type="scientific">Sarocladium strictum</name>
    <name type="common">Black bundle disease fungus</name>
    <name type="synonym">Acremonium strictum</name>
    <dbReference type="NCBI Taxonomy" id="5046"/>
    <lineage>
        <taxon>Eukaryota</taxon>
        <taxon>Fungi</taxon>
        <taxon>Dikarya</taxon>
        <taxon>Ascomycota</taxon>
        <taxon>Pezizomycotina</taxon>
        <taxon>Sordariomycetes</taxon>
        <taxon>Hypocreomycetidae</taxon>
        <taxon>Hypocreales</taxon>
        <taxon>Sarocladiaceae</taxon>
        <taxon>Sarocladium</taxon>
    </lineage>
</organism>